<protein>
    <submittedName>
        <fullName evidence="2">Uncharacterized protein</fullName>
    </submittedName>
</protein>
<keyword evidence="1" id="KW-0472">Membrane</keyword>
<reference evidence="2" key="1">
    <citation type="submission" date="2021-02" db="EMBL/GenBank/DDBJ databases">
        <authorList>
            <person name="Nowell W R."/>
        </authorList>
    </citation>
    <scope>NUCLEOTIDE SEQUENCE</scope>
</reference>
<name>A0A819H1H8_9BILA</name>
<dbReference type="Proteomes" id="UP000663823">
    <property type="component" value="Unassembled WGS sequence"/>
</dbReference>
<evidence type="ECO:0000313" key="2">
    <source>
        <dbReference type="EMBL" id="CAF3890195.1"/>
    </source>
</evidence>
<evidence type="ECO:0000313" key="3">
    <source>
        <dbReference type="Proteomes" id="UP000663823"/>
    </source>
</evidence>
<dbReference type="EMBL" id="CAJOAX010004106">
    <property type="protein sequence ID" value="CAF3890195.1"/>
    <property type="molecule type" value="Genomic_DNA"/>
</dbReference>
<comment type="caution">
    <text evidence="2">The sequence shown here is derived from an EMBL/GenBank/DDBJ whole genome shotgun (WGS) entry which is preliminary data.</text>
</comment>
<feature type="non-terminal residue" evidence="2">
    <location>
        <position position="113"/>
    </location>
</feature>
<feature type="transmembrane region" description="Helical" evidence="1">
    <location>
        <begin position="12"/>
        <end position="31"/>
    </location>
</feature>
<keyword evidence="1" id="KW-1133">Transmembrane helix</keyword>
<keyword evidence="1" id="KW-0812">Transmembrane</keyword>
<dbReference type="AlphaFoldDB" id="A0A819H1H8"/>
<proteinExistence type="predicted"/>
<gene>
    <name evidence="2" type="ORF">OTI717_LOCUS23230</name>
</gene>
<organism evidence="2 3">
    <name type="scientific">Rotaria sordida</name>
    <dbReference type="NCBI Taxonomy" id="392033"/>
    <lineage>
        <taxon>Eukaryota</taxon>
        <taxon>Metazoa</taxon>
        <taxon>Spiralia</taxon>
        <taxon>Gnathifera</taxon>
        <taxon>Rotifera</taxon>
        <taxon>Eurotatoria</taxon>
        <taxon>Bdelloidea</taxon>
        <taxon>Philodinida</taxon>
        <taxon>Philodinidae</taxon>
        <taxon>Rotaria</taxon>
    </lineage>
</organism>
<evidence type="ECO:0000256" key="1">
    <source>
        <dbReference type="SAM" id="Phobius"/>
    </source>
</evidence>
<sequence length="113" mass="12482">MASSYQEYTAAGLSISFGLGAVIFAVLFYLIRWCPRTFYRMIEAMFSIKHHEATPSGVGEYIDVYGVQIGLSATTLGFLPALALFIMTTAVLTATLVLFLSEFILINRFVLPN</sequence>
<accession>A0A819H1H8</accession>
<feature type="transmembrane region" description="Helical" evidence="1">
    <location>
        <begin position="81"/>
        <end position="106"/>
    </location>
</feature>